<evidence type="ECO:0000313" key="2">
    <source>
        <dbReference type="EMBL" id="CAH2057086.1"/>
    </source>
</evidence>
<keyword evidence="3" id="KW-1185">Reference proteome</keyword>
<sequence length="72" mass="8004">MPEDRVPKSFENYAIKGSTGFVRRVWLCRATRAPEPPPAALLAPRPQRRPALAESAGPLTPHHARHQLTLVD</sequence>
<organism evidence="2 3">
    <name type="scientific">Iphiclides podalirius</name>
    <name type="common">scarce swallowtail</name>
    <dbReference type="NCBI Taxonomy" id="110791"/>
    <lineage>
        <taxon>Eukaryota</taxon>
        <taxon>Metazoa</taxon>
        <taxon>Ecdysozoa</taxon>
        <taxon>Arthropoda</taxon>
        <taxon>Hexapoda</taxon>
        <taxon>Insecta</taxon>
        <taxon>Pterygota</taxon>
        <taxon>Neoptera</taxon>
        <taxon>Endopterygota</taxon>
        <taxon>Lepidoptera</taxon>
        <taxon>Glossata</taxon>
        <taxon>Ditrysia</taxon>
        <taxon>Papilionoidea</taxon>
        <taxon>Papilionidae</taxon>
        <taxon>Papilioninae</taxon>
        <taxon>Iphiclides</taxon>
    </lineage>
</organism>
<reference evidence="2" key="1">
    <citation type="submission" date="2022-03" db="EMBL/GenBank/DDBJ databases">
        <authorList>
            <person name="Martin H S."/>
        </authorList>
    </citation>
    <scope>NUCLEOTIDE SEQUENCE</scope>
</reference>
<dbReference type="EMBL" id="OW152836">
    <property type="protein sequence ID" value="CAH2057086.1"/>
    <property type="molecule type" value="Genomic_DNA"/>
</dbReference>
<feature type="non-terminal residue" evidence="2">
    <location>
        <position position="1"/>
    </location>
</feature>
<accession>A0ABN8IL02</accession>
<evidence type="ECO:0000313" key="3">
    <source>
        <dbReference type="Proteomes" id="UP000837857"/>
    </source>
</evidence>
<proteinExistence type="predicted"/>
<feature type="region of interest" description="Disordered" evidence="1">
    <location>
        <begin position="34"/>
        <end position="72"/>
    </location>
</feature>
<dbReference type="Proteomes" id="UP000837857">
    <property type="component" value="Chromosome 24"/>
</dbReference>
<name>A0ABN8IL02_9NEOP</name>
<protein>
    <submittedName>
        <fullName evidence="2">Uncharacterized protein</fullName>
    </submittedName>
</protein>
<evidence type="ECO:0000256" key="1">
    <source>
        <dbReference type="SAM" id="MobiDB-lite"/>
    </source>
</evidence>
<gene>
    <name evidence="2" type="ORF">IPOD504_LOCUS9991</name>
</gene>
<feature type="compositionally biased region" description="Low complexity" evidence="1">
    <location>
        <begin position="40"/>
        <end position="53"/>
    </location>
</feature>